<dbReference type="PANTHER" id="PTHR31209">
    <property type="entry name" value="COFACTOR-INDEPENDENT PHOSPHOGLYCERATE MUTASE"/>
    <property type="match status" value="1"/>
</dbReference>
<evidence type="ECO:0008006" key="3">
    <source>
        <dbReference type="Google" id="ProtNLM"/>
    </source>
</evidence>
<gene>
    <name evidence="1" type="ORF">F0562_005230</name>
</gene>
<organism evidence="1 2">
    <name type="scientific">Nyssa sinensis</name>
    <dbReference type="NCBI Taxonomy" id="561372"/>
    <lineage>
        <taxon>Eukaryota</taxon>
        <taxon>Viridiplantae</taxon>
        <taxon>Streptophyta</taxon>
        <taxon>Embryophyta</taxon>
        <taxon>Tracheophyta</taxon>
        <taxon>Spermatophyta</taxon>
        <taxon>Magnoliopsida</taxon>
        <taxon>eudicotyledons</taxon>
        <taxon>Gunneridae</taxon>
        <taxon>Pentapetalae</taxon>
        <taxon>asterids</taxon>
        <taxon>Cornales</taxon>
        <taxon>Nyssaceae</taxon>
        <taxon>Nyssa</taxon>
    </lineage>
</organism>
<protein>
    <recommendedName>
        <fullName evidence="3">Metalloenzyme domain-containing protein</fullName>
    </recommendedName>
</protein>
<dbReference type="AlphaFoldDB" id="A0A5J5AN68"/>
<proteinExistence type="predicted"/>
<reference evidence="1 2" key="1">
    <citation type="submission" date="2019-09" db="EMBL/GenBank/DDBJ databases">
        <title>A chromosome-level genome assembly of the Chinese tupelo Nyssa sinensis.</title>
        <authorList>
            <person name="Yang X."/>
            <person name="Kang M."/>
            <person name="Yang Y."/>
            <person name="Xiong H."/>
            <person name="Wang M."/>
            <person name="Zhang Z."/>
            <person name="Wang Z."/>
            <person name="Wu H."/>
            <person name="Ma T."/>
            <person name="Liu J."/>
            <person name="Xi Z."/>
        </authorList>
    </citation>
    <scope>NUCLEOTIDE SEQUENCE [LARGE SCALE GENOMIC DNA]</scope>
    <source>
        <strain evidence="1">J267</strain>
        <tissue evidence="1">Leaf</tissue>
    </source>
</reference>
<sequence>MGLHTLVLSLLDKKEKGNIEYRIMVNSDHPKRRVAFLLIDGLGDVSLPSFGYKTPLQVAKIPNLDVIASAGVNCLMDPVEVGLACGSDTEYITGSR</sequence>
<dbReference type="PANTHER" id="PTHR31209:SF0">
    <property type="entry name" value="METALLOENZYME DOMAIN-CONTAINING PROTEIN"/>
    <property type="match status" value="1"/>
</dbReference>
<keyword evidence="2" id="KW-1185">Reference proteome</keyword>
<dbReference type="GO" id="GO:0004619">
    <property type="term" value="F:phosphoglycerate mutase activity"/>
    <property type="evidence" value="ECO:0007669"/>
    <property type="project" value="InterPro"/>
</dbReference>
<evidence type="ECO:0000313" key="2">
    <source>
        <dbReference type="Proteomes" id="UP000325577"/>
    </source>
</evidence>
<dbReference type="InterPro" id="IPR017850">
    <property type="entry name" value="Alkaline_phosphatase_core_sf"/>
</dbReference>
<dbReference type="OrthoDB" id="113620at2759"/>
<dbReference type="Gene3D" id="3.40.720.10">
    <property type="entry name" value="Alkaline Phosphatase, subunit A"/>
    <property type="match status" value="1"/>
</dbReference>
<name>A0A5J5AN68_9ASTE</name>
<dbReference type="InterPro" id="IPR004456">
    <property type="entry name" value="Pglycerate_mutase_ApgM"/>
</dbReference>
<dbReference type="Proteomes" id="UP000325577">
    <property type="component" value="Linkage Group LG2"/>
</dbReference>
<dbReference type="SUPFAM" id="SSF53649">
    <property type="entry name" value="Alkaline phosphatase-like"/>
    <property type="match status" value="1"/>
</dbReference>
<dbReference type="EMBL" id="CM018043">
    <property type="protein sequence ID" value="KAA8530521.1"/>
    <property type="molecule type" value="Genomic_DNA"/>
</dbReference>
<accession>A0A5J5AN68</accession>
<evidence type="ECO:0000313" key="1">
    <source>
        <dbReference type="EMBL" id="KAA8530521.1"/>
    </source>
</evidence>